<comment type="caution">
    <text evidence="2">The sequence shown here is derived from an EMBL/GenBank/DDBJ whole genome shotgun (WGS) entry which is preliminary data.</text>
</comment>
<feature type="compositionally biased region" description="Basic residues" evidence="1">
    <location>
        <begin position="12"/>
        <end position="26"/>
    </location>
</feature>
<sequence>MLLAKPSGERSRRSRRGTHRRSRTRSKAALDRGRGVLAGGPAAWEARPGESSRAARAAAPAEPAPTEPRGPRPQLERVCAGEPPSKAGGALRAQQTASARRTGGLWLVVRAAVYCGFEGRAPVVLVRCSGLNRTQTGSGPNTGTRTTGALPLRTHNKHPPPGQLATNLRSRRLLASPRARLYSVVRPHRPAPAAAAGPRLRGLTKKLIYLALKRWRASRCKIRARSLTNRAKLLSEPVKRALLRVLAGAAAPGQRGTTHRDFYAVTRRAVTGSEGADRLRPSSTSCTHRASHAAGPPASTPPAPVRERLYFGFGSSGASRGGCGGFSLRSGLAK</sequence>
<feature type="region of interest" description="Disordered" evidence="1">
    <location>
        <begin position="1"/>
        <end position="99"/>
    </location>
</feature>
<evidence type="ECO:0000256" key="1">
    <source>
        <dbReference type="SAM" id="MobiDB-lite"/>
    </source>
</evidence>
<dbReference type="Proteomes" id="UP001153269">
    <property type="component" value="Unassembled WGS sequence"/>
</dbReference>
<feature type="compositionally biased region" description="Low complexity" evidence="1">
    <location>
        <begin position="45"/>
        <end position="61"/>
    </location>
</feature>
<name>A0A9N7UPV0_PLEPL</name>
<proteinExistence type="predicted"/>
<feature type="compositionally biased region" description="Polar residues" evidence="1">
    <location>
        <begin position="135"/>
        <end position="147"/>
    </location>
</feature>
<feature type="region of interest" description="Disordered" evidence="1">
    <location>
        <begin position="135"/>
        <end position="165"/>
    </location>
</feature>
<accession>A0A9N7UPV0</accession>
<feature type="region of interest" description="Disordered" evidence="1">
    <location>
        <begin position="273"/>
        <end position="306"/>
    </location>
</feature>
<evidence type="ECO:0000313" key="2">
    <source>
        <dbReference type="EMBL" id="CAB1434423.1"/>
    </source>
</evidence>
<dbReference type="EMBL" id="CADEAL010001662">
    <property type="protein sequence ID" value="CAB1434423.1"/>
    <property type="molecule type" value="Genomic_DNA"/>
</dbReference>
<gene>
    <name evidence="2" type="ORF">PLEPLA_LOCUS22469</name>
</gene>
<evidence type="ECO:0000313" key="3">
    <source>
        <dbReference type="Proteomes" id="UP001153269"/>
    </source>
</evidence>
<organism evidence="2 3">
    <name type="scientific">Pleuronectes platessa</name>
    <name type="common">European plaice</name>
    <dbReference type="NCBI Taxonomy" id="8262"/>
    <lineage>
        <taxon>Eukaryota</taxon>
        <taxon>Metazoa</taxon>
        <taxon>Chordata</taxon>
        <taxon>Craniata</taxon>
        <taxon>Vertebrata</taxon>
        <taxon>Euteleostomi</taxon>
        <taxon>Actinopterygii</taxon>
        <taxon>Neopterygii</taxon>
        <taxon>Teleostei</taxon>
        <taxon>Neoteleostei</taxon>
        <taxon>Acanthomorphata</taxon>
        <taxon>Carangaria</taxon>
        <taxon>Pleuronectiformes</taxon>
        <taxon>Pleuronectoidei</taxon>
        <taxon>Pleuronectidae</taxon>
        <taxon>Pleuronectes</taxon>
    </lineage>
</organism>
<reference evidence="2" key="1">
    <citation type="submission" date="2020-03" db="EMBL/GenBank/DDBJ databases">
        <authorList>
            <person name="Weist P."/>
        </authorList>
    </citation>
    <scope>NUCLEOTIDE SEQUENCE</scope>
</reference>
<protein>
    <submittedName>
        <fullName evidence="2">Uncharacterized protein</fullName>
    </submittedName>
</protein>
<keyword evidence="3" id="KW-1185">Reference proteome</keyword>
<dbReference type="AlphaFoldDB" id="A0A9N7UPV0"/>